<evidence type="ECO:0000256" key="6">
    <source>
        <dbReference type="ARBA" id="ARBA00023180"/>
    </source>
</evidence>
<proteinExistence type="inferred from homology"/>
<dbReference type="Pfam" id="PF05922">
    <property type="entry name" value="Inhibitor_I9"/>
    <property type="match status" value="1"/>
</dbReference>
<keyword evidence="4" id="KW-0378">Hydrolase</keyword>
<dbReference type="AlphaFoldDB" id="A0A6A3AKZ3"/>
<dbReference type="Gene3D" id="3.30.70.80">
    <property type="entry name" value="Peptidase S8 propeptide/proteinase inhibitor I9"/>
    <property type="match status" value="1"/>
</dbReference>
<dbReference type="GO" id="GO:0008236">
    <property type="term" value="F:serine-type peptidase activity"/>
    <property type="evidence" value="ECO:0007669"/>
    <property type="project" value="UniProtKB-KW"/>
</dbReference>
<evidence type="ECO:0000256" key="7">
    <source>
        <dbReference type="SAM" id="SignalP"/>
    </source>
</evidence>
<evidence type="ECO:0000256" key="3">
    <source>
        <dbReference type="ARBA" id="ARBA00022729"/>
    </source>
</evidence>
<keyword evidence="5" id="KW-0720">Serine protease</keyword>
<feature type="signal peptide" evidence="7">
    <location>
        <begin position="1"/>
        <end position="15"/>
    </location>
</feature>
<dbReference type="EMBL" id="VEPZ02000996">
    <property type="protein sequence ID" value="KAE8703945.1"/>
    <property type="molecule type" value="Genomic_DNA"/>
</dbReference>
<evidence type="ECO:0000256" key="1">
    <source>
        <dbReference type="ARBA" id="ARBA00011073"/>
    </source>
</evidence>
<feature type="domain" description="Inhibitor I9" evidence="8">
    <location>
        <begin position="19"/>
        <end position="86"/>
    </location>
</feature>
<comment type="caution">
    <text evidence="9">The sequence shown here is derived from an EMBL/GenBank/DDBJ whole genome shotgun (WGS) entry which is preliminary data.</text>
</comment>
<evidence type="ECO:0000256" key="4">
    <source>
        <dbReference type="ARBA" id="ARBA00022801"/>
    </source>
</evidence>
<comment type="similarity">
    <text evidence="1">Belongs to the peptidase S8 family.</text>
</comment>
<organism evidence="9 10">
    <name type="scientific">Hibiscus syriacus</name>
    <name type="common">Rose of Sharon</name>
    <dbReference type="NCBI Taxonomy" id="106335"/>
    <lineage>
        <taxon>Eukaryota</taxon>
        <taxon>Viridiplantae</taxon>
        <taxon>Streptophyta</taxon>
        <taxon>Embryophyta</taxon>
        <taxon>Tracheophyta</taxon>
        <taxon>Spermatophyta</taxon>
        <taxon>Magnoliopsida</taxon>
        <taxon>eudicotyledons</taxon>
        <taxon>Gunneridae</taxon>
        <taxon>Pentapetalae</taxon>
        <taxon>rosids</taxon>
        <taxon>malvids</taxon>
        <taxon>Malvales</taxon>
        <taxon>Malvaceae</taxon>
        <taxon>Malvoideae</taxon>
        <taxon>Hibiscus</taxon>
    </lineage>
</organism>
<keyword evidence="2" id="KW-0645">Protease</keyword>
<keyword evidence="6" id="KW-0325">Glycoprotein</keyword>
<evidence type="ECO:0000313" key="10">
    <source>
        <dbReference type="Proteomes" id="UP000436088"/>
    </source>
</evidence>
<protein>
    <recommendedName>
        <fullName evidence="8">Inhibitor I9 domain-containing protein</fullName>
    </recommendedName>
</protein>
<dbReference type="GO" id="GO:0006508">
    <property type="term" value="P:proteolysis"/>
    <property type="evidence" value="ECO:0007669"/>
    <property type="project" value="UniProtKB-KW"/>
</dbReference>
<name>A0A6A3AKZ3_HIBSY</name>
<feature type="chain" id="PRO_5025443240" description="Inhibitor I9 domain-containing protein" evidence="7">
    <location>
        <begin position="16"/>
        <end position="90"/>
    </location>
</feature>
<keyword evidence="10" id="KW-1185">Reference proteome</keyword>
<evidence type="ECO:0000259" key="8">
    <source>
        <dbReference type="Pfam" id="PF05922"/>
    </source>
</evidence>
<evidence type="ECO:0000256" key="5">
    <source>
        <dbReference type="ARBA" id="ARBA00022825"/>
    </source>
</evidence>
<gene>
    <name evidence="9" type="ORF">F3Y22_tig00110462pilonHSYRG00391</name>
</gene>
<dbReference type="Proteomes" id="UP000436088">
    <property type="component" value="Unassembled WGS sequence"/>
</dbReference>
<dbReference type="InterPro" id="IPR010259">
    <property type="entry name" value="S8pro/Inhibitor_I9"/>
</dbReference>
<dbReference type="InterPro" id="IPR037045">
    <property type="entry name" value="S8pro/Inhibitor_I9_sf"/>
</dbReference>
<reference evidence="9" key="1">
    <citation type="submission" date="2019-09" db="EMBL/GenBank/DDBJ databases">
        <title>Draft genome information of white flower Hibiscus syriacus.</title>
        <authorList>
            <person name="Kim Y.-M."/>
        </authorList>
    </citation>
    <scope>NUCLEOTIDE SEQUENCE [LARGE SCALE GENOMIC DNA]</scope>
    <source>
        <strain evidence="9">YM2019G1</strain>
    </source>
</reference>
<sequence>MLPFAWLLIQTLAFAAKSSYVVYLGGHSHGIRLSSVDLDAVTESHYDFLGSFLGSHEHAREAMFYSFTRHINGFAANLDDEVAAEIGILK</sequence>
<keyword evidence="3 7" id="KW-0732">Signal</keyword>
<accession>A0A6A3AKZ3</accession>
<dbReference type="FunFam" id="3.30.70.80:FF:000002">
    <property type="entry name" value="Subtilisin-like protease SBT5.3"/>
    <property type="match status" value="1"/>
</dbReference>
<evidence type="ECO:0000313" key="9">
    <source>
        <dbReference type="EMBL" id="KAE8703945.1"/>
    </source>
</evidence>
<evidence type="ECO:0000256" key="2">
    <source>
        <dbReference type="ARBA" id="ARBA00022670"/>
    </source>
</evidence>